<dbReference type="EMBL" id="JBHUKS010000018">
    <property type="protein sequence ID" value="MFD2470777.1"/>
    <property type="molecule type" value="Genomic_DNA"/>
</dbReference>
<accession>A0ABW5HDD7</accession>
<gene>
    <name evidence="2" type="ORF">ACFSVL_25530</name>
</gene>
<keyword evidence="1" id="KW-0472">Membrane</keyword>
<keyword evidence="1" id="KW-1133">Transmembrane helix</keyword>
<name>A0ABW5HDD7_9PSEU</name>
<organism evidence="2 3">
    <name type="scientific">Amycolatopsis silviterrae</name>
    <dbReference type="NCBI Taxonomy" id="1656914"/>
    <lineage>
        <taxon>Bacteria</taxon>
        <taxon>Bacillati</taxon>
        <taxon>Actinomycetota</taxon>
        <taxon>Actinomycetes</taxon>
        <taxon>Pseudonocardiales</taxon>
        <taxon>Pseudonocardiaceae</taxon>
        <taxon>Amycolatopsis</taxon>
    </lineage>
</organism>
<protein>
    <submittedName>
        <fullName evidence="2">Uncharacterized protein</fullName>
    </submittedName>
</protein>
<reference evidence="3" key="1">
    <citation type="journal article" date="2019" name="Int. J. Syst. Evol. Microbiol.">
        <title>The Global Catalogue of Microorganisms (GCM) 10K type strain sequencing project: providing services to taxonomists for standard genome sequencing and annotation.</title>
        <authorList>
            <consortium name="The Broad Institute Genomics Platform"/>
            <consortium name="The Broad Institute Genome Sequencing Center for Infectious Disease"/>
            <person name="Wu L."/>
            <person name="Ma J."/>
        </authorList>
    </citation>
    <scope>NUCLEOTIDE SEQUENCE [LARGE SCALE GENOMIC DNA]</scope>
    <source>
        <strain evidence="3">CGMCC 4.7641</strain>
    </source>
</reference>
<dbReference type="Proteomes" id="UP001597483">
    <property type="component" value="Unassembled WGS sequence"/>
</dbReference>
<evidence type="ECO:0000256" key="1">
    <source>
        <dbReference type="SAM" id="Phobius"/>
    </source>
</evidence>
<sequence length="141" mass="14619">MPGPTIPMPGPLRAALALVFLQVLMNGVFGASAQVQIAKQRSGGEEPFSILYAMTCLSYAFAAGLLVSWIAILFGYGWGRWSLLAFEVLSAIGGLANLAGGSLAAAVGLVLAGVVVTTLFREPVMTWFAAKAAQRRAGSTS</sequence>
<keyword evidence="1" id="KW-0812">Transmembrane</keyword>
<comment type="caution">
    <text evidence="2">The sequence shown here is derived from an EMBL/GenBank/DDBJ whole genome shotgun (WGS) entry which is preliminary data.</text>
</comment>
<feature type="transmembrane region" description="Helical" evidence="1">
    <location>
        <begin position="88"/>
        <end position="116"/>
    </location>
</feature>
<proteinExistence type="predicted"/>
<feature type="transmembrane region" description="Helical" evidence="1">
    <location>
        <begin position="49"/>
        <end position="76"/>
    </location>
</feature>
<evidence type="ECO:0000313" key="2">
    <source>
        <dbReference type="EMBL" id="MFD2470777.1"/>
    </source>
</evidence>
<dbReference type="RefSeq" id="WP_378308074.1">
    <property type="nucleotide sequence ID" value="NZ_JBHUKS010000018.1"/>
</dbReference>
<keyword evidence="3" id="KW-1185">Reference proteome</keyword>
<evidence type="ECO:0000313" key="3">
    <source>
        <dbReference type="Proteomes" id="UP001597483"/>
    </source>
</evidence>